<reference evidence="1" key="1">
    <citation type="submission" date="2014-09" db="EMBL/GenBank/DDBJ databases">
        <authorList>
            <person name="Magalhaes I.L.F."/>
            <person name="Oliveira U."/>
            <person name="Santos F.R."/>
            <person name="Vidigal T.H.D.A."/>
            <person name="Brescovit A.D."/>
            <person name="Santos A.J."/>
        </authorList>
    </citation>
    <scope>NUCLEOTIDE SEQUENCE</scope>
    <source>
        <tissue evidence="1">Shoot tissue taken approximately 20 cm above the soil surface</tissue>
    </source>
</reference>
<protein>
    <submittedName>
        <fullName evidence="1">Uncharacterized protein</fullName>
    </submittedName>
</protein>
<sequence length="48" mass="5492">MHVTPYTITHFMDSSSSSSKVINLLQDSLQKIIPFRMQKKALNLDNVN</sequence>
<evidence type="ECO:0000313" key="1">
    <source>
        <dbReference type="EMBL" id="JAE22620.1"/>
    </source>
</evidence>
<organism evidence="1">
    <name type="scientific">Arundo donax</name>
    <name type="common">Giant reed</name>
    <name type="synonym">Donax arundinaceus</name>
    <dbReference type="NCBI Taxonomy" id="35708"/>
    <lineage>
        <taxon>Eukaryota</taxon>
        <taxon>Viridiplantae</taxon>
        <taxon>Streptophyta</taxon>
        <taxon>Embryophyta</taxon>
        <taxon>Tracheophyta</taxon>
        <taxon>Spermatophyta</taxon>
        <taxon>Magnoliopsida</taxon>
        <taxon>Liliopsida</taxon>
        <taxon>Poales</taxon>
        <taxon>Poaceae</taxon>
        <taxon>PACMAD clade</taxon>
        <taxon>Arundinoideae</taxon>
        <taxon>Arundineae</taxon>
        <taxon>Arundo</taxon>
    </lineage>
</organism>
<dbReference type="EMBL" id="GBRH01175276">
    <property type="protein sequence ID" value="JAE22620.1"/>
    <property type="molecule type" value="Transcribed_RNA"/>
</dbReference>
<dbReference type="AlphaFoldDB" id="A0A0A9GC41"/>
<proteinExistence type="predicted"/>
<reference evidence="1" key="2">
    <citation type="journal article" date="2015" name="Data Brief">
        <title>Shoot transcriptome of the giant reed, Arundo donax.</title>
        <authorList>
            <person name="Barrero R.A."/>
            <person name="Guerrero F.D."/>
            <person name="Moolhuijzen P."/>
            <person name="Goolsby J.A."/>
            <person name="Tidwell J."/>
            <person name="Bellgard S.E."/>
            <person name="Bellgard M.I."/>
        </authorList>
    </citation>
    <scope>NUCLEOTIDE SEQUENCE</scope>
    <source>
        <tissue evidence="1">Shoot tissue taken approximately 20 cm above the soil surface</tissue>
    </source>
</reference>
<accession>A0A0A9GC41</accession>
<name>A0A0A9GC41_ARUDO</name>